<dbReference type="Proteomes" id="UP000220210">
    <property type="component" value="Unassembled WGS sequence"/>
</dbReference>
<evidence type="ECO:0000313" key="2">
    <source>
        <dbReference type="Proteomes" id="UP000220210"/>
    </source>
</evidence>
<comment type="caution">
    <text evidence="1">The sequence shown here is derived from an EMBL/GenBank/DDBJ whole genome shotgun (WGS) entry which is preliminary data.</text>
</comment>
<gene>
    <name evidence="1" type="ORF">CN357_03410</name>
</gene>
<dbReference type="RefSeq" id="WP_086877482.1">
    <property type="nucleotide sequence ID" value="NZ_NTSO01000002.1"/>
</dbReference>
<dbReference type="EMBL" id="NTSO01000002">
    <property type="protein sequence ID" value="PFF51756.1"/>
    <property type="molecule type" value="Genomic_DNA"/>
</dbReference>
<organism evidence="1 2">
    <name type="scientific">Bacillus cereus</name>
    <dbReference type="NCBI Taxonomy" id="1396"/>
    <lineage>
        <taxon>Bacteria</taxon>
        <taxon>Bacillati</taxon>
        <taxon>Bacillota</taxon>
        <taxon>Bacilli</taxon>
        <taxon>Bacillales</taxon>
        <taxon>Bacillaceae</taxon>
        <taxon>Bacillus</taxon>
        <taxon>Bacillus cereus group</taxon>
    </lineage>
</organism>
<reference evidence="1 2" key="1">
    <citation type="submission" date="2017-09" db="EMBL/GenBank/DDBJ databases">
        <title>Large-scale bioinformatics analysis of Bacillus genomes uncovers conserved roles of natural products in bacterial physiology.</title>
        <authorList>
            <consortium name="Agbiome Team Llc"/>
            <person name="Bleich R.M."/>
            <person name="Kirk G.J."/>
            <person name="Santa Maria K.C."/>
            <person name="Allen S.E."/>
            <person name="Farag S."/>
            <person name="Shank E.A."/>
            <person name="Bowers A."/>
        </authorList>
    </citation>
    <scope>NUCLEOTIDE SEQUENCE [LARGE SCALE GENOMIC DNA]</scope>
    <source>
        <strain evidence="1 2">AFS020204</strain>
    </source>
</reference>
<accession>A0A9X6W2J4</accession>
<protein>
    <submittedName>
        <fullName evidence="1">Uncharacterized protein</fullName>
    </submittedName>
</protein>
<dbReference type="AlphaFoldDB" id="A0A9X6W2J4"/>
<name>A0A9X6W2J4_BACCE</name>
<sequence length="79" mass="9267">MIKKAELKSPYVLDAKLTDDERELIQYYITCAIQERTKPHRAKHYDGVLTGIVQSLQLLGRKDILDLIEMEFPYQDELN</sequence>
<evidence type="ECO:0000313" key="1">
    <source>
        <dbReference type="EMBL" id="PFF51756.1"/>
    </source>
</evidence>
<proteinExistence type="predicted"/>